<dbReference type="CDD" id="cd06222">
    <property type="entry name" value="RNase_H_like"/>
    <property type="match status" value="1"/>
</dbReference>
<dbReference type="SUPFAM" id="SSF53098">
    <property type="entry name" value="Ribonuclease H-like"/>
    <property type="match status" value="1"/>
</dbReference>
<evidence type="ECO:0000313" key="2">
    <source>
        <dbReference type="EMBL" id="SPD15981.1"/>
    </source>
</evidence>
<dbReference type="Pfam" id="PF13456">
    <property type="entry name" value="RVT_3"/>
    <property type="match status" value="1"/>
</dbReference>
<dbReference type="GO" id="GO:0003676">
    <property type="term" value="F:nucleic acid binding"/>
    <property type="evidence" value="ECO:0007669"/>
    <property type="project" value="InterPro"/>
</dbReference>
<reference evidence="2" key="1">
    <citation type="submission" date="2018-02" db="EMBL/GenBank/DDBJ databases">
        <authorList>
            <person name="Cohen D.B."/>
            <person name="Kent A.D."/>
        </authorList>
    </citation>
    <scope>NUCLEOTIDE SEQUENCE</scope>
</reference>
<gene>
    <name evidence="2" type="ORF">FSB_LOCUS43863</name>
</gene>
<dbReference type="InterPro" id="IPR044730">
    <property type="entry name" value="RNase_H-like_dom_plant"/>
</dbReference>
<dbReference type="InterPro" id="IPR002156">
    <property type="entry name" value="RNaseH_domain"/>
</dbReference>
<dbReference type="InterPro" id="IPR052929">
    <property type="entry name" value="RNase_H-like_EbsB-rel"/>
</dbReference>
<dbReference type="GO" id="GO:0004523">
    <property type="term" value="F:RNA-DNA hybrid ribonuclease activity"/>
    <property type="evidence" value="ECO:0007669"/>
    <property type="project" value="InterPro"/>
</dbReference>
<dbReference type="PANTHER" id="PTHR47074">
    <property type="entry name" value="BNAC02G40300D PROTEIN"/>
    <property type="match status" value="1"/>
</dbReference>
<name>A0A2N9HWG2_FAGSY</name>
<dbReference type="InterPro" id="IPR036397">
    <property type="entry name" value="RNaseH_sf"/>
</dbReference>
<dbReference type="InterPro" id="IPR012337">
    <property type="entry name" value="RNaseH-like_sf"/>
</dbReference>
<dbReference type="AlphaFoldDB" id="A0A2N9HWG2"/>
<evidence type="ECO:0000259" key="1">
    <source>
        <dbReference type="Pfam" id="PF13456"/>
    </source>
</evidence>
<dbReference type="EMBL" id="OIVN01004200">
    <property type="protein sequence ID" value="SPD15981.1"/>
    <property type="molecule type" value="Genomic_DNA"/>
</dbReference>
<sequence>MKSFASCPMSTVEHVQASLGESCSKFDTLWRPPNAGVIKINVDAAMSSDFATIAAVARNKSGLVVKAWAKKIDSYDACIAEALAIRWAIELAKVENWCEIIVESDAQVCVNALLPDSVGCEWRIYNLRSDILDLASEFDFCEFCWVKREANMAAHSLAKLAPLIDLPVVYFPNNLPGPLEVAWFRDF</sequence>
<protein>
    <recommendedName>
        <fullName evidence="1">RNase H type-1 domain-containing protein</fullName>
    </recommendedName>
</protein>
<accession>A0A2N9HWG2</accession>
<dbReference type="Gene3D" id="3.30.420.10">
    <property type="entry name" value="Ribonuclease H-like superfamily/Ribonuclease H"/>
    <property type="match status" value="1"/>
</dbReference>
<feature type="domain" description="RNase H type-1" evidence="1">
    <location>
        <begin position="41"/>
        <end position="161"/>
    </location>
</feature>
<organism evidence="2">
    <name type="scientific">Fagus sylvatica</name>
    <name type="common">Beechnut</name>
    <dbReference type="NCBI Taxonomy" id="28930"/>
    <lineage>
        <taxon>Eukaryota</taxon>
        <taxon>Viridiplantae</taxon>
        <taxon>Streptophyta</taxon>
        <taxon>Embryophyta</taxon>
        <taxon>Tracheophyta</taxon>
        <taxon>Spermatophyta</taxon>
        <taxon>Magnoliopsida</taxon>
        <taxon>eudicotyledons</taxon>
        <taxon>Gunneridae</taxon>
        <taxon>Pentapetalae</taxon>
        <taxon>rosids</taxon>
        <taxon>fabids</taxon>
        <taxon>Fagales</taxon>
        <taxon>Fagaceae</taxon>
        <taxon>Fagus</taxon>
    </lineage>
</organism>
<dbReference type="PANTHER" id="PTHR47074:SF11">
    <property type="entry name" value="REVERSE TRANSCRIPTASE-LIKE PROTEIN"/>
    <property type="match status" value="1"/>
</dbReference>
<proteinExistence type="predicted"/>